<evidence type="ECO:0000313" key="3">
    <source>
        <dbReference type="EMBL" id="EAW31010.1"/>
    </source>
</evidence>
<sequence length="167" mass="18151">MRFLVFLFISIPIVEMWVLIEVGSAIGALSTIGLVFLTAAVGLALLRQQGINTLLKVNARMERGELPAGEILEGVMLAVGGALLLTPGFITDVIGFCCLLPFTRKALVAILLRQGVIMSGYGRSSHTNFQDSVRTHVHSQSDWKSAGEEQQHDGANNVIDGDFRREE</sequence>
<feature type="compositionally biased region" description="Basic and acidic residues" evidence="1">
    <location>
        <begin position="140"/>
        <end position="152"/>
    </location>
</feature>
<reference evidence="3 4" key="1">
    <citation type="journal article" date="2010" name="J. Bacteriol.">
        <title>Genome sequence of the oligotrophic marine Gammaproteobacterium HTCC2143, isolated from the Oregon Coast.</title>
        <authorList>
            <person name="Oh H.M."/>
            <person name="Kang I."/>
            <person name="Ferriera S."/>
            <person name="Giovannoni S.J."/>
            <person name="Cho J.C."/>
        </authorList>
    </citation>
    <scope>NUCLEOTIDE SEQUENCE [LARGE SCALE GENOMIC DNA]</scope>
    <source>
        <strain evidence="3 4">HTCC2143</strain>
    </source>
</reference>
<keyword evidence="2" id="KW-0812">Transmembrane</keyword>
<organism evidence="3 4">
    <name type="scientific">marine gamma proteobacterium HTCC2143</name>
    <dbReference type="NCBI Taxonomy" id="247633"/>
    <lineage>
        <taxon>Bacteria</taxon>
        <taxon>Pseudomonadati</taxon>
        <taxon>Pseudomonadota</taxon>
        <taxon>Gammaproteobacteria</taxon>
        <taxon>Cellvibrionales</taxon>
        <taxon>Spongiibacteraceae</taxon>
        <taxon>BD1-7 clade</taxon>
    </lineage>
</organism>
<evidence type="ECO:0000256" key="1">
    <source>
        <dbReference type="SAM" id="MobiDB-lite"/>
    </source>
</evidence>
<evidence type="ECO:0000313" key="4">
    <source>
        <dbReference type="Proteomes" id="UP000004931"/>
    </source>
</evidence>
<feature type="transmembrane region" description="Helical" evidence="2">
    <location>
        <begin position="26"/>
        <end position="46"/>
    </location>
</feature>
<dbReference type="STRING" id="247633.GP2143_10447"/>
<dbReference type="InterPro" id="IPR007313">
    <property type="entry name" value="FxsA"/>
</dbReference>
<dbReference type="Proteomes" id="UP000004931">
    <property type="component" value="Unassembled WGS sequence"/>
</dbReference>
<dbReference type="Pfam" id="PF04186">
    <property type="entry name" value="FxsA"/>
    <property type="match status" value="1"/>
</dbReference>
<comment type="caution">
    <text evidence="3">The sequence shown here is derived from an EMBL/GenBank/DDBJ whole genome shotgun (WGS) entry which is preliminary data.</text>
</comment>
<keyword evidence="2" id="KW-1133">Transmembrane helix</keyword>
<dbReference type="AlphaFoldDB" id="A0YDX6"/>
<dbReference type="PANTHER" id="PTHR35335">
    <property type="entry name" value="UPF0716 PROTEIN FXSA"/>
    <property type="match status" value="1"/>
</dbReference>
<keyword evidence="4" id="KW-1185">Reference proteome</keyword>
<gene>
    <name evidence="3" type="ORF">GP2143_10447</name>
</gene>
<keyword evidence="2" id="KW-0472">Membrane</keyword>
<evidence type="ECO:0000256" key="2">
    <source>
        <dbReference type="SAM" id="Phobius"/>
    </source>
</evidence>
<dbReference type="OrthoDB" id="9792788at2"/>
<name>A0YDX6_9GAMM</name>
<accession>A0YDX6</accession>
<dbReference type="GO" id="GO:0016020">
    <property type="term" value="C:membrane"/>
    <property type="evidence" value="ECO:0007669"/>
    <property type="project" value="InterPro"/>
</dbReference>
<dbReference type="eggNOG" id="COG3030">
    <property type="taxonomic scope" value="Bacteria"/>
</dbReference>
<protein>
    <submittedName>
        <fullName evidence="3">FxsA protein</fullName>
    </submittedName>
</protein>
<dbReference type="EMBL" id="AAVT01000005">
    <property type="protein sequence ID" value="EAW31010.1"/>
    <property type="molecule type" value="Genomic_DNA"/>
</dbReference>
<proteinExistence type="predicted"/>
<feature type="region of interest" description="Disordered" evidence="1">
    <location>
        <begin position="140"/>
        <end position="167"/>
    </location>
</feature>
<dbReference type="NCBIfam" id="NF008528">
    <property type="entry name" value="PRK11463.1-2"/>
    <property type="match status" value="1"/>
</dbReference>
<dbReference type="PANTHER" id="PTHR35335:SF1">
    <property type="entry name" value="UPF0716 PROTEIN FXSA"/>
    <property type="match status" value="1"/>
</dbReference>